<keyword evidence="2" id="KW-1185">Reference proteome</keyword>
<reference evidence="1 2" key="1">
    <citation type="submission" date="2016-10" db="EMBL/GenBank/DDBJ databases">
        <authorList>
            <person name="Varghese N."/>
            <person name="Submissions S."/>
        </authorList>
    </citation>
    <scope>NUCLEOTIDE SEQUENCE [LARGE SCALE GENOMIC DNA]</scope>
    <source>
        <strain evidence="1 2">DSM 18839</strain>
    </source>
</reference>
<proteinExistence type="predicted"/>
<dbReference type="EMBL" id="FNBW01000004">
    <property type="protein sequence ID" value="SDF55872.1"/>
    <property type="molecule type" value="Genomic_DNA"/>
</dbReference>
<evidence type="ECO:0000313" key="1">
    <source>
        <dbReference type="EMBL" id="SDF55872.1"/>
    </source>
</evidence>
<comment type="caution">
    <text evidence="1">The sequence shown here is derived from an EMBL/GenBank/DDBJ whole genome shotgun (WGS) entry which is preliminary data.</text>
</comment>
<evidence type="ECO:0000313" key="2">
    <source>
        <dbReference type="Proteomes" id="UP000198615"/>
    </source>
</evidence>
<dbReference type="RefSeq" id="WP_051244062.1">
    <property type="nucleotide sequence ID" value="NZ_FNBW01000004.1"/>
</dbReference>
<name>A0A8G2BGH9_9PROT</name>
<organism evidence="1 2">
    <name type="scientific">Thalassobaculum litoreum DSM 18839</name>
    <dbReference type="NCBI Taxonomy" id="1123362"/>
    <lineage>
        <taxon>Bacteria</taxon>
        <taxon>Pseudomonadati</taxon>
        <taxon>Pseudomonadota</taxon>
        <taxon>Alphaproteobacteria</taxon>
        <taxon>Rhodospirillales</taxon>
        <taxon>Thalassobaculaceae</taxon>
        <taxon>Thalassobaculum</taxon>
    </lineage>
</organism>
<dbReference type="Proteomes" id="UP000198615">
    <property type="component" value="Unassembled WGS sequence"/>
</dbReference>
<sequence length="113" mass="12481">MDEERLLDGLISGPDDAEYQLDLGGLDVPHATESVRQMLERNRFRAPRTILVTLGDPFPGGPQNLFQPIGRQLLEARRGGIVDAMKPITTDYGPGYWIRTVGKEDAEVDSAES</sequence>
<gene>
    <name evidence="1" type="ORF">SAMN05660686_01664</name>
</gene>
<accession>A0A8G2BGH9</accession>
<dbReference type="OrthoDB" id="8479921at2"/>
<dbReference type="AlphaFoldDB" id="A0A8G2BGH9"/>
<protein>
    <submittedName>
        <fullName evidence="1">Uncharacterized protein</fullName>
    </submittedName>
</protein>